<reference evidence="1" key="1">
    <citation type="submission" date="2022-01" db="EMBL/GenBank/DDBJ databases">
        <title>Genome-Based Taxonomic Classification of the Phylum Actinobacteria.</title>
        <authorList>
            <person name="Gao Y."/>
        </authorList>
    </citation>
    <scope>NUCLEOTIDE SEQUENCE</scope>
    <source>
        <strain evidence="1">KLBMP 8922</strain>
    </source>
</reference>
<dbReference type="AlphaFoldDB" id="A0AA41Q6J5"/>
<name>A0AA41Q6J5_9ACTN</name>
<sequence>MSTELHVRANGGSCPTDCLRKQAAGQQLPCDTMILLLKITNSPCYKGLHGIDPQIPRTSGSS</sequence>
<proteinExistence type="predicted"/>
<organism evidence="1 2">
    <name type="scientific">Yinghuangia soli</name>
    <dbReference type="NCBI Taxonomy" id="2908204"/>
    <lineage>
        <taxon>Bacteria</taxon>
        <taxon>Bacillati</taxon>
        <taxon>Actinomycetota</taxon>
        <taxon>Actinomycetes</taxon>
        <taxon>Kitasatosporales</taxon>
        <taxon>Streptomycetaceae</taxon>
        <taxon>Yinghuangia</taxon>
    </lineage>
</organism>
<accession>A0AA41Q6J5</accession>
<evidence type="ECO:0000313" key="2">
    <source>
        <dbReference type="Proteomes" id="UP001165378"/>
    </source>
</evidence>
<gene>
    <name evidence="1" type="ORF">LZ495_33950</name>
</gene>
<dbReference type="RefSeq" id="WP_235056936.1">
    <property type="nucleotide sequence ID" value="NZ_JAKFHA010000031.1"/>
</dbReference>
<dbReference type="Proteomes" id="UP001165378">
    <property type="component" value="Unassembled WGS sequence"/>
</dbReference>
<evidence type="ECO:0000313" key="1">
    <source>
        <dbReference type="EMBL" id="MCF2532196.1"/>
    </source>
</evidence>
<comment type="caution">
    <text evidence="1">The sequence shown here is derived from an EMBL/GenBank/DDBJ whole genome shotgun (WGS) entry which is preliminary data.</text>
</comment>
<dbReference type="EMBL" id="JAKFHA010000031">
    <property type="protein sequence ID" value="MCF2532196.1"/>
    <property type="molecule type" value="Genomic_DNA"/>
</dbReference>
<protein>
    <submittedName>
        <fullName evidence="1">Uncharacterized protein</fullName>
    </submittedName>
</protein>
<keyword evidence="2" id="KW-1185">Reference proteome</keyword>